<evidence type="ECO:0000313" key="4">
    <source>
        <dbReference type="EMBL" id="GBF33911.1"/>
    </source>
</evidence>
<dbReference type="EMBL" id="BFAV01000124">
    <property type="protein sequence ID" value="GBF33911.1"/>
    <property type="molecule type" value="Genomic_DNA"/>
</dbReference>
<gene>
    <name evidence="4" type="ORF">DCCM_3022</name>
</gene>
<evidence type="ECO:0000256" key="1">
    <source>
        <dbReference type="ARBA" id="ARBA00022723"/>
    </source>
</evidence>
<dbReference type="PANTHER" id="PTHR42742">
    <property type="entry name" value="TRANSCRIPTIONAL REPRESSOR MPRA"/>
    <property type="match status" value="1"/>
</dbReference>
<comment type="caution">
    <text evidence="4">The sequence shown here is derived from an EMBL/GenBank/DDBJ whole genome shotgun (WGS) entry which is preliminary data.</text>
</comment>
<sequence length="235" mass="26816">MKPYPLLFKPIFKEKVWGGTKLKKMFNSAVLDENIGEAWVISDHPNGKSVIENGEFTGRTLNDLLRICPEWFCNSHMVGFPLLVKLLDSNEDLSVQVHPDDEFAVINEDVKSGKTECWYIIESEPGAEIVFGHKAKNKKEFIELANEDKWDDLLVRISVQPGDFFLIPSGTVHAIGKGIVLLEVQQNSDITYRLYDYNRIGLDGKKRDLHMEKALNVIRFEQDSYNERQGVSGEN</sequence>
<evidence type="ECO:0000313" key="5">
    <source>
        <dbReference type="Proteomes" id="UP000239549"/>
    </source>
</evidence>
<dbReference type="PANTHER" id="PTHR42742:SF3">
    <property type="entry name" value="FRUCTOKINASE"/>
    <property type="match status" value="1"/>
</dbReference>
<organism evidence="4 5">
    <name type="scientific">Desulfocucumis palustris</name>
    <dbReference type="NCBI Taxonomy" id="1898651"/>
    <lineage>
        <taxon>Bacteria</taxon>
        <taxon>Bacillati</taxon>
        <taxon>Bacillota</taxon>
        <taxon>Clostridia</taxon>
        <taxon>Eubacteriales</taxon>
        <taxon>Desulfocucumaceae</taxon>
        <taxon>Desulfocucumis</taxon>
    </lineage>
</organism>
<accession>A0A2L2XJ03</accession>
<dbReference type="RefSeq" id="WP_104372233.1">
    <property type="nucleotide sequence ID" value="NZ_BFAV01000124.1"/>
</dbReference>
<dbReference type="InterPro" id="IPR011051">
    <property type="entry name" value="RmlC_Cupin_sf"/>
</dbReference>
<name>A0A2L2XJ03_9FIRM</name>
<evidence type="ECO:0000259" key="3">
    <source>
        <dbReference type="Pfam" id="PF20511"/>
    </source>
</evidence>
<dbReference type="CDD" id="cd07010">
    <property type="entry name" value="cupin_PMI_type_I_N_bac"/>
    <property type="match status" value="1"/>
</dbReference>
<dbReference type="Pfam" id="PF20511">
    <property type="entry name" value="PMI_typeI_cat"/>
    <property type="match status" value="1"/>
</dbReference>
<dbReference type="InterPro" id="IPR014710">
    <property type="entry name" value="RmlC-like_jellyroll"/>
</dbReference>
<dbReference type="Proteomes" id="UP000239549">
    <property type="component" value="Unassembled WGS sequence"/>
</dbReference>
<dbReference type="Gene3D" id="2.60.120.10">
    <property type="entry name" value="Jelly Rolls"/>
    <property type="match status" value="1"/>
</dbReference>
<keyword evidence="1" id="KW-0479">Metal-binding</keyword>
<dbReference type="AlphaFoldDB" id="A0A2L2XJ03"/>
<dbReference type="InterPro" id="IPR051804">
    <property type="entry name" value="Carb_Metab_Reg_Kinase/Isom"/>
</dbReference>
<feature type="domain" description="Phosphomannose isomerase type I catalytic" evidence="3">
    <location>
        <begin position="9"/>
        <end position="105"/>
    </location>
</feature>
<reference evidence="5" key="1">
    <citation type="submission" date="2018-02" db="EMBL/GenBank/DDBJ databases">
        <title>Genome sequence of Desulfocucumis palustris strain NAW-5.</title>
        <authorList>
            <person name="Watanabe M."/>
            <person name="Kojima H."/>
            <person name="Fukui M."/>
        </authorList>
    </citation>
    <scope>NUCLEOTIDE SEQUENCE [LARGE SCALE GENOMIC DNA]</scope>
    <source>
        <strain evidence="5">NAW-5</strain>
    </source>
</reference>
<dbReference type="InterPro" id="IPR046457">
    <property type="entry name" value="PMI_typeI_cat"/>
</dbReference>
<dbReference type="GO" id="GO:0008270">
    <property type="term" value="F:zinc ion binding"/>
    <property type="evidence" value="ECO:0007669"/>
    <property type="project" value="InterPro"/>
</dbReference>
<keyword evidence="4" id="KW-0413">Isomerase</keyword>
<dbReference type="OrthoDB" id="9808275at2"/>
<keyword evidence="5" id="KW-1185">Reference proteome</keyword>
<keyword evidence="2" id="KW-0862">Zinc</keyword>
<protein>
    <submittedName>
        <fullName evidence="4">Mannose-6-phosphate isomerase</fullName>
    </submittedName>
</protein>
<dbReference type="GO" id="GO:0004476">
    <property type="term" value="F:mannose-6-phosphate isomerase activity"/>
    <property type="evidence" value="ECO:0007669"/>
    <property type="project" value="InterPro"/>
</dbReference>
<proteinExistence type="predicted"/>
<dbReference type="SUPFAM" id="SSF51182">
    <property type="entry name" value="RmlC-like cupins"/>
    <property type="match status" value="1"/>
</dbReference>
<evidence type="ECO:0000256" key="2">
    <source>
        <dbReference type="ARBA" id="ARBA00022833"/>
    </source>
</evidence>